<dbReference type="InterPro" id="IPR016163">
    <property type="entry name" value="Ald_DH_C"/>
</dbReference>
<gene>
    <name evidence="9" type="ORF">FNV44_06195</name>
</gene>
<reference evidence="9 10" key="1">
    <citation type="submission" date="2019-07" db="EMBL/GenBank/DDBJ databases">
        <title>Genome sequence of Acholeplasma laidlawii strain with increased resistance to erythromycin.</title>
        <authorList>
            <person name="Medvedeva E.S."/>
            <person name="Baranova N.B."/>
            <person name="Siniagina M.N."/>
            <person name="Mouzykantov A."/>
            <person name="Chernova O.A."/>
            <person name="Chernov V.M."/>
        </authorList>
    </citation>
    <scope>NUCLEOTIDE SEQUENCE [LARGE SCALE GENOMIC DNA]</scope>
    <source>
        <strain evidence="9 10">PG8REry</strain>
    </source>
</reference>
<dbReference type="Gene3D" id="3.40.309.10">
    <property type="entry name" value="Aldehyde Dehydrogenase, Chain A, domain 2"/>
    <property type="match status" value="1"/>
</dbReference>
<evidence type="ECO:0000256" key="6">
    <source>
        <dbReference type="PROSITE-ProRule" id="PRU10007"/>
    </source>
</evidence>
<dbReference type="GO" id="GO:0005737">
    <property type="term" value="C:cytoplasm"/>
    <property type="evidence" value="ECO:0007669"/>
    <property type="project" value="TreeGrafter"/>
</dbReference>
<dbReference type="Gene3D" id="3.40.605.10">
    <property type="entry name" value="Aldehyde Dehydrogenase, Chain A, domain 1"/>
    <property type="match status" value="1"/>
</dbReference>
<dbReference type="EMBL" id="VKID01000002">
    <property type="protein sequence ID" value="TRX99291.1"/>
    <property type="molecule type" value="Genomic_DNA"/>
</dbReference>
<dbReference type="OMA" id="EIDWCKQ"/>
<evidence type="ECO:0000256" key="5">
    <source>
        <dbReference type="PIRSR" id="PIRSR036492-1"/>
    </source>
</evidence>
<evidence type="ECO:0000256" key="7">
    <source>
        <dbReference type="RuleBase" id="RU003345"/>
    </source>
</evidence>
<dbReference type="CDD" id="cd07136">
    <property type="entry name" value="ALDH_YwdH-P39616"/>
    <property type="match status" value="1"/>
</dbReference>
<dbReference type="SUPFAM" id="SSF53720">
    <property type="entry name" value="ALDH-like"/>
    <property type="match status" value="1"/>
</dbReference>
<dbReference type="RefSeq" id="WP_012243255.1">
    <property type="nucleotide sequence ID" value="NZ_JACAOE010000002.1"/>
</dbReference>
<dbReference type="InterPro" id="IPR029510">
    <property type="entry name" value="Ald_DH_CS_GLU"/>
</dbReference>
<evidence type="ECO:0000259" key="8">
    <source>
        <dbReference type="Pfam" id="PF00171"/>
    </source>
</evidence>
<dbReference type="AlphaFoldDB" id="A0A553IGH9"/>
<dbReference type="GO" id="GO:0004029">
    <property type="term" value="F:aldehyde dehydrogenase (NAD+) activity"/>
    <property type="evidence" value="ECO:0007669"/>
    <property type="project" value="TreeGrafter"/>
</dbReference>
<sequence length="450" mass="51554">METIVQSQKTLFLSGKTLSYEFRIRQLQKLKQLIINYQDEILEALFKDLHKSRFEAYSTEVGYVLKSLTHTIKGLKKWMKPKKVKTPYYLSATSSYITYDALGTILIIGPYNYPFQLIIEPLIGAIAAGNTVMIKPSEFATYTEKILVKLVNNHFDKDYLYVIEGDYTVTSKLLDSKFDHIFFTGSSRVGQIVYEKASKHLTPVTLELGGKSPTIVDETANLKIAAERILFGKFLNAGQTCIAPDYIYVHDTIHDEFINILNQVINTRYSDMNYFGRIINERHYKRLIGLIDETKMIQKPTVEAETKLISPTVLIDVTWDDKVMQEEIFGPILPVLKYANLKDLVSLLKTKDKPLALYLFSNDKKNQTYVFENLTFGGGAINDTIMHVSNPYLPFGGIGMSGIGAYHGFYSFKLFSHTKGYVKKATWFDLPIIYPPYTKFKEKLIRKIFK</sequence>
<evidence type="ECO:0000313" key="10">
    <source>
        <dbReference type="Proteomes" id="UP000315938"/>
    </source>
</evidence>
<dbReference type="FunFam" id="3.40.605.10:FF:000004">
    <property type="entry name" value="Aldehyde dehydrogenase"/>
    <property type="match status" value="1"/>
</dbReference>
<protein>
    <recommendedName>
        <fullName evidence="4">Aldehyde dehydrogenase</fullName>
    </recommendedName>
</protein>
<evidence type="ECO:0000256" key="1">
    <source>
        <dbReference type="ARBA" id="ARBA00009986"/>
    </source>
</evidence>
<keyword evidence="2 4" id="KW-0560">Oxidoreductase</keyword>
<dbReference type="Proteomes" id="UP000315938">
    <property type="component" value="Unassembled WGS sequence"/>
</dbReference>
<dbReference type="InterPro" id="IPR016160">
    <property type="entry name" value="Ald_DH_CS_CYS"/>
</dbReference>
<comment type="similarity">
    <text evidence="1 4 7">Belongs to the aldehyde dehydrogenase family.</text>
</comment>
<feature type="active site" evidence="5">
    <location>
        <position position="241"/>
    </location>
</feature>
<dbReference type="InterPro" id="IPR016161">
    <property type="entry name" value="Ald_DH/histidinol_DH"/>
</dbReference>
<evidence type="ECO:0000256" key="3">
    <source>
        <dbReference type="ARBA" id="ARBA00023027"/>
    </source>
</evidence>
<dbReference type="Pfam" id="PF00171">
    <property type="entry name" value="Aldedh"/>
    <property type="match status" value="1"/>
</dbReference>
<dbReference type="InterPro" id="IPR015590">
    <property type="entry name" value="Aldehyde_DH_dom"/>
</dbReference>
<evidence type="ECO:0000313" key="9">
    <source>
        <dbReference type="EMBL" id="TRX99291.1"/>
    </source>
</evidence>
<dbReference type="PANTHER" id="PTHR43570:SF16">
    <property type="entry name" value="ALDEHYDE DEHYDROGENASE TYPE III, ISOFORM Q"/>
    <property type="match status" value="1"/>
</dbReference>
<keyword evidence="3" id="KW-0520">NAD</keyword>
<feature type="domain" description="Aldehyde dehydrogenase" evidence="8">
    <location>
        <begin position="11"/>
        <end position="419"/>
    </location>
</feature>
<evidence type="ECO:0000256" key="2">
    <source>
        <dbReference type="ARBA" id="ARBA00023002"/>
    </source>
</evidence>
<feature type="active site" evidence="5 6">
    <location>
        <position position="207"/>
    </location>
</feature>
<comment type="caution">
    <text evidence="9">The sequence shown here is derived from an EMBL/GenBank/DDBJ whole genome shotgun (WGS) entry which is preliminary data.</text>
</comment>
<dbReference type="PANTHER" id="PTHR43570">
    <property type="entry name" value="ALDEHYDE DEHYDROGENASE"/>
    <property type="match status" value="1"/>
</dbReference>
<dbReference type="PROSITE" id="PS00687">
    <property type="entry name" value="ALDEHYDE_DEHYDR_GLU"/>
    <property type="match status" value="1"/>
</dbReference>
<accession>A0A553IGH9</accession>
<evidence type="ECO:0000256" key="4">
    <source>
        <dbReference type="PIRNR" id="PIRNR036492"/>
    </source>
</evidence>
<dbReference type="InterPro" id="IPR012394">
    <property type="entry name" value="Aldehyde_DH_NAD(P)"/>
</dbReference>
<dbReference type="GO" id="GO:0006081">
    <property type="term" value="P:aldehyde metabolic process"/>
    <property type="evidence" value="ECO:0007669"/>
    <property type="project" value="InterPro"/>
</dbReference>
<dbReference type="PIRSF" id="PIRSF036492">
    <property type="entry name" value="ALDH"/>
    <property type="match status" value="1"/>
</dbReference>
<proteinExistence type="inferred from homology"/>
<dbReference type="FunFam" id="3.40.309.10:FF:000003">
    <property type="entry name" value="Aldehyde dehydrogenase"/>
    <property type="match status" value="1"/>
</dbReference>
<dbReference type="PROSITE" id="PS00070">
    <property type="entry name" value="ALDEHYDE_DEHYDR_CYS"/>
    <property type="match status" value="1"/>
</dbReference>
<organism evidence="9 10">
    <name type="scientific">Acholeplasma laidlawii</name>
    <dbReference type="NCBI Taxonomy" id="2148"/>
    <lineage>
        <taxon>Bacteria</taxon>
        <taxon>Bacillati</taxon>
        <taxon>Mycoplasmatota</taxon>
        <taxon>Mollicutes</taxon>
        <taxon>Acholeplasmatales</taxon>
        <taxon>Acholeplasmataceae</taxon>
        <taxon>Acholeplasma</taxon>
    </lineage>
</organism>
<name>A0A553IGH9_ACHLA</name>
<dbReference type="InterPro" id="IPR016162">
    <property type="entry name" value="Ald_DH_N"/>
</dbReference>
<dbReference type="GeneID" id="41339461"/>